<organism evidence="1">
    <name type="scientific">Physcomitrium patens</name>
    <name type="common">Spreading-leaved earth moss</name>
    <name type="synonym">Physcomitrella patens</name>
    <dbReference type="NCBI Taxonomy" id="3218"/>
    <lineage>
        <taxon>Eukaryota</taxon>
        <taxon>Viridiplantae</taxon>
        <taxon>Streptophyta</taxon>
        <taxon>Embryophyta</taxon>
        <taxon>Bryophyta</taxon>
        <taxon>Bryophytina</taxon>
        <taxon>Bryopsida</taxon>
        <taxon>Funariidae</taxon>
        <taxon>Funariales</taxon>
        <taxon>Funariaceae</taxon>
        <taxon>Physcomitrium</taxon>
    </lineage>
</organism>
<evidence type="ECO:0000313" key="3">
    <source>
        <dbReference type="Proteomes" id="UP000006727"/>
    </source>
</evidence>
<reference evidence="1 3" key="2">
    <citation type="journal article" date="2018" name="Plant J.">
        <title>The Physcomitrella patens chromosome-scale assembly reveals moss genome structure and evolution.</title>
        <authorList>
            <person name="Lang D."/>
            <person name="Ullrich K.K."/>
            <person name="Murat F."/>
            <person name="Fuchs J."/>
            <person name="Jenkins J."/>
            <person name="Haas F.B."/>
            <person name="Piednoel M."/>
            <person name="Gundlach H."/>
            <person name="Van Bel M."/>
            <person name="Meyberg R."/>
            <person name="Vives C."/>
            <person name="Morata J."/>
            <person name="Symeonidi A."/>
            <person name="Hiss M."/>
            <person name="Muchero W."/>
            <person name="Kamisugi Y."/>
            <person name="Saleh O."/>
            <person name="Blanc G."/>
            <person name="Decker E.L."/>
            <person name="van Gessel N."/>
            <person name="Grimwood J."/>
            <person name="Hayes R.D."/>
            <person name="Graham S.W."/>
            <person name="Gunter L.E."/>
            <person name="McDaniel S.F."/>
            <person name="Hoernstein S.N.W."/>
            <person name="Larsson A."/>
            <person name="Li F.W."/>
            <person name="Perroud P.F."/>
            <person name="Phillips J."/>
            <person name="Ranjan P."/>
            <person name="Rokshar D.S."/>
            <person name="Rothfels C.J."/>
            <person name="Schneider L."/>
            <person name="Shu S."/>
            <person name="Stevenson D.W."/>
            <person name="Thummler F."/>
            <person name="Tillich M."/>
            <person name="Villarreal Aguilar J.C."/>
            <person name="Widiez T."/>
            <person name="Wong G.K."/>
            <person name="Wymore A."/>
            <person name="Zhang Y."/>
            <person name="Zimmer A.D."/>
            <person name="Quatrano R.S."/>
            <person name="Mayer K.F.X."/>
            <person name="Goodstein D."/>
            <person name="Casacuberta J.M."/>
            <person name="Vandepoele K."/>
            <person name="Reski R."/>
            <person name="Cuming A.C."/>
            <person name="Tuskan G.A."/>
            <person name="Maumus F."/>
            <person name="Salse J."/>
            <person name="Schmutz J."/>
            <person name="Rensing S.A."/>
        </authorList>
    </citation>
    <scope>NUCLEOTIDE SEQUENCE [LARGE SCALE GENOMIC DNA]</scope>
    <source>
        <strain evidence="2 3">cv. Gransden 2004</strain>
    </source>
</reference>
<evidence type="ECO:0000313" key="1">
    <source>
        <dbReference type="EMBL" id="PNR30291.1"/>
    </source>
</evidence>
<accession>A0A2K1ILZ1</accession>
<dbReference type="EMBL" id="ABEU02000022">
    <property type="protein sequence ID" value="PNR30291.1"/>
    <property type="molecule type" value="Genomic_DNA"/>
</dbReference>
<name>A0A2K1ILZ1_PHYPA</name>
<dbReference type="PaxDb" id="3218-PP1S162_32V6.1"/>
<protein>
    <submittedName>
        <fullName evidence="1 2">Uncharacterized protein</fullName>
    </submittedName>
</protein>
<dbReference type="InParanoid" id="A0A2K1ILZ1"/>
<reference evidence="2" key="3">
    <citation type="submission" date="2020-12" db="UniProtKB">
        <authorList>
            <consortium name="EnsemblPlants"/>
        </authorList>
    </citation>
    <scope>IDENTIFICATION</scope>
</reference>
<dbReference type="EnsemblPlants" id="Pp3c22_2320V3.1">
    <property type="protein sequence ID" value="Pp3c22_2320V3.1"/>
    <property type="gene ID" value="Pp3c22_2320"/>
</dbReference>
<keyword evidence="3" id="KW-1185">Reference proteome</keyword>
<proteinExistence type="predicted"/>
<dbReference type="Proteomes" id="UP000006727">
    <property type="component" value="Chromosome 22"/>
</dbReference>
<sequence>MVVLRQEKMICNKTNEKDLLLIM</sequence>
<reference evidence="1 3" key="1">
    <citation type="journal article" date="2008" name="Science">
        <title>The Physcomitrella genome reveals evolutionary insights into the conquest of land by plants.</title>
        <authorList>
            <person name="Rensing S."/>
            <person name="Lang D."/>
            <person name="Zimmer A."/>
            <person name="Terry A."/>
            <person name="Salamov A."/>
            <person name="Shapiro H."/>
            <person name="Nishiyama T."/>
            <person name="Perroud P.-F."/>
            <person name="Lindquist E."/>
            <person name="Kamisugi Y."/>
            <person name="Tanahashi T."/>
            <person name="Sakakibara K."/>
            <person name="Fujita T."/>
            <person name="Oishi K."/>
            <person name="Shin-I T."/>
            <person name="Kuroki Y."/>
            <person name="Toyoda A."/>
            <person name="Suzuki Y."/>
            <person name="Hashimoto A."/>
            <person name="Yamaguchi K."/>
            <person name="Sugano A."/>
            <person name="Kohara Y."/>
            <person name="Fujiyama A."/>
            <person name="Anterola A."/>
            <person name="Aoki S."/>
            <person name="Ashton N."/>
            <person name="Barbazuk W.B."/>
            <person name="Barker E."/>
            <person name="Bennetzen J."/>
            <person name="Bezanilla M."/>
            <person name="Blankenship R."/>
            <person name="Cho S.H."/>
            <person name="Dutcher S."/>
            <person name="Estelle M."/>
            <person name="Fawcett J.A."/>
            <person name="Gundlach H."/>
            <person name="Hanada K."/>
            <person name="Heyl A."/>
            <person name="Hicks K.A."/>
            <person name="Hugh J."/>
            <person name="Lohr M."/>
            <person name="Mayer K."/>
            <person name="Melkozernov A."/>
            <person name="Murata T."/>
            <person name="Nelson D."/>
            <person name="Pils B."/>
            <person name="Prigge M."/>
            <person name="Reiss B."/>
            <person name="Renner T."/>
            <person name="Rombauts S."/>
            <person name="Rushton P."/>
            <person name="Sanderfoot A."/>
            <person name="Schween G."/>
            <person name="Shiu S.-H."/>
            <person name="Stueber K."/>
            <person name="Theodoulou F.L."/>
            <person name="Tu H."/>
            <person name="Van de Peer Y."/>
            <person name="Verrier P.J."/>
            <person name="Waters E."/>
            <person name="Wood A."/>
            <person name="Yang L."/>
            <person name="Cove D."/>
            <person name="Cuming A."/>
            <person name="Hasebe M."/>
            <person name="Lucas S."/>
            <person name="Mishler D.B."/>
            <person name="Reski R."/>
            <person name="Grigoriev I."/>
            <person name="Quatrano R.S."/>
            <person name="Boore J.L."/>
        </authorList>
    </citation>
    <scope>NUCLEOTIDE SEQUENCE [LARGE SCALE GENOMIC DNA]</scope>
    <source>
        <strain evidence="2 3">cv. Gransden 2004</strain>
    </source>
</reference>
<dbReference type="Gramene" id="Pp3c22_2320V3.1">
    <property type="protein sequence ID" value="Pp3c22_2320V3.1"/>
    <property type="gene ID" value="Pp3c22_2320"/>
</dbReference>
<gene>
    <name evidence="1" type="ORF">PHYPA_026607</name>
</gene>
<dbReference type="AlphaFoldDB" id="A0A2K1ILZ1"/>
<evidence type="ECO:0000313" key="2">
    <source>
        <dbReference type="EnsemblPlants" id="Pp3c22_2320V3.1"/>
    </source>
</evidence>